<dbReference type="eggNOG" id="KOG3627">
    <property type="taxonomic scope" value="Eukaryota"/>
</dbReference>
<dbReference type="Proteomes" id="UP000002852">
    <property type="component" value="Unassembled WGS sequence"/>
</dbReference>
<dbReference type="AlphaFoldDB" id="M4AW24"/>
<dbReference type="CDD" id="cd00190">
    <property type="entry name" value="Tryp_SPc"/>
    <property type="match status" value="1"/>
</dbReference>
<dbReference type="HOGENOM" id="CLU_043627_0_0_1"/>
<dbReference type="PANTHER" id="PTHR24252">
    <property type="entry name" value="ACROSIN-RELATED"/>
    <property type="match status" value="1"/>
</dbReference>
<dbReference type="InterPro" id="IPR033116">
    <property type="entry name" value="TRYPSIN_SER"/>
</dbReference>
<evidence type="ECO:0000256" key="5">
    <source>
        <dbReference type="RuleBase" id="RU363034"/>
    </source>
</evidence>
<dbReference type="InterPro" id="IPR001314">
    <property type="entry name" value="Peptidase_S1A"/>
</dbReference>
<dbReference type="InterPro" id="IPR001254">
    <property type="entry name" value="Trypsin_dom"/>
</dbReference>
<sequence>IPSGFAPPLLLSHCVNRAQAALLEEDCGLRPAMGSRIVGGEDARQGELPWQVSLRYHWRHTCGASIINERWIISAAHCFEGYFTSLVGANLVNGIEAESKTINIKSIIVNPEYDPMTSNNDVTVLELETPLTFNSYIQPVCIPPPSHVFEPGQSCIVSGWGALQQFTHVPNTLQKALVKIIDSKACNQSSVYRGAITHKMMCAGFLQGKVDSCQGDSGGPLVCEGGPGRFFLAGVVSWGVGCAQVNRPGVYARVTKLRNFILKYTDPSRLGGESGRGLAVCSTRNNIAVAPHSFTRSGY</sequence>
<keyword evidence="4" id="KW-1015">Disulfide bond</keyword>
<reference evidence="7" key="3">
    <citation type="submission" date="2025-08" db="UniProtKB">
        <authorList>
            <consortium name="Ensembl"/>
        </authorList>
    </citation>
    <scope>IDENTIFICATION</scope>
    <source>
        <strain evidence="7">JP 163 A</strain>
    </source>
</reference>
<dbReference type="FunFam" id="2.40.10.10:FF:000003">
    <property type="entry name" value="Transmembrane serine protease 3"/>
    <property type="match status" value="1"/>
</dbReference>
<dbReference type="InterPro" id="IPR043504">
    <property type="entry name" value="Peptidase_S1_PA_chymotrypsin"/>
</dbReference>
<dbReference type="PRINTS" id="PR00722">
    <property type="entry name" value="CHYMOTRYPSIN"/>
</dbReference>
<evidence type="ECO:0000313" key="8">
    <source>
        <dbReference type="Proteomes" id="UP000002852"/>
    </source>
</evidence>
<reference evidence="8" key="1">
    <citation type="submission" date="2012-01" db="EMBL/GenBank/DDBJ databases">
        <authorList>
            <person name="Walter R."/>
            <person name="Schartl M."/>
            <person name="Warren W."/>
        </authorList>
    </citation>
    <scope>NUCLEOTIDE SEQUENCE [LARGE SCALE GENOMIC DNA]</scope>
    <source>
        <strain evidence="8">JP 163 A</strain>
    </source>
</reference>
<dbReference type="PROSITE" id="PS50240">
    <property type="entry name" value="TRYPSIN_DOM"/>
    <property type="match status" value="1"/>
</dbReference>
<feature type="domain" description="Peptidase S1" evidence="6">
    <location>
        <begin position="37"/>
        <end position="266"/>
    </location>
</feature>
<accession>M4AW24</accession>
<dbReference type="Ensembl" id="ENSXMAT00000018697.2">
    <property type="protein sequence ID" value="ENSXMAP00000018669.2"/>
    <property type="gene ID" value="ENSXMAG00000018631.2"/>
</dbReference>
<reference evidence="7" key="4">
    <citation type="submission" date="2025-09" db="UniProtKB">
        <authorList>
            <consortium name="Ensembl"/>
        </authorList>
    </citation>
    <scope>IDENTIFICATION</scope>
    <source>
        <strain evidence="7">JP 163 A</strain>
    </source>
</reference>
<proteinExistence type="predicted"/>
<evidence type="ECO:0000256" key="1">
    <source>
        <dbReference type="ARBA" id="ARBA00022670"/>
    </source>
</evidence>
<dbReference type="Gene3D" id="2.40.10.10">
    <property type="entry name" value="Trypsin-like serine proteases"/>
    <property type="match status" value="2"/>
</dbReference>
<dbReference type="PROSITE" id="PS00134">
    <property type="entry name" value="TRYPSIN_HIS"/>
    <property type="match status" value="1"/>
</dbReference>
<evidence type="ECO:0000256" key="2">
    <source>
        <dbReference type="ARBA" id="ARBA00022801"/>
    </source>
</evidence>
<dbReference type="PROSITE" id="PS00135">
    <property type="entry name" value="TRYPSIN_SER"/>
    <property type="match status" value="1"/>
</dbReference>
<organism evidence="7 8">
    <name type="scientific">Xiphophorus maculatus</name>
    <name type="common">Southern platyfish</name>
    <name type="synonym">Platypoecilus maculatus</name>
    <dbReference type="NCBI Taxonomy" id="8083"/>
    <lineage>
        <taxon>Eukaryota</taxon>
        <taxon>Metazoa</taxon>
        <taxon>Chordata</taxon>
        <taxon>Craniata</taxon>
        <taxon>Vertebrata</taxon>
        <taxon>Euteleostomi</taxon>
        <taxon>Actinopterygii</taxon>
        <taxon>Neopterygii</taxon>
        <taxon>Teleostei</taxon>
        <taxon>Neoteleostei</taxon>
        <taxon>Acanthomorphata</taxon>
        <taxon>Ovalentaria</taxon>
        <taxon>Atherinomorphae</taxon>
        <taxon>Cyprinodontiformes</taxon>
        <taxon>Poeciliidae</taxon>
        <taxon>Poeciliinae</taxon>
        <taxon>Xiphophorus</taxon>
    </lineage>
</organism>
<keyword evidence="3 5" id="KW-0720">Serine protease</keyword>
<keyword evidence="2 5" id="KW-0378">Hydrolase</keyword>
<evidence type="ECO:0000313" key="7">
    <source>
        <dbReference type="Ensembl" id="ENSXMAP00000018669.2"/>
    </source>
</evidence>
<evidence type="ECO:0000256" key="3">
    <source>
        <dbReference type="ARBA" id="ARBA00022825"/>
    </source>
</evidence>
<evidence type="ECO:0000259" key="6">
    <source>
        <dbReference type="PROSITE" id="PS50240"/>
    </source>
</evidence>
<dbReference type="InterPro" id="IPR009003">
    <property type="entry name" value="Peptidase_S1_PA"/>
</dbReference>
<protein>
    <recommendedName>
        <fullName evidence="6">Peptidase S1 domain-containing protein</fullName>
    </recommendedName>
</protein>
<dbReference type="GO" id="GO:0006508">
    <property type="term" value="P:proteolysis"/>
    <property type="evidence" value="ECO:0007669"/>
    <property type="project" value="UniProtKB-KW"/>
</dbReference>
<dbReference type="InterPro" id="IPR018114">
    <property type="entry name" value="TRYPSIN_HIS"/>
</dbReference>
<dbReference type="PANTHER" id="PTHR24252:SF26">
    <property type="entry name" value="TRANSMEMBRANE SERINE PROTEASE 9"/>
    <property type="match status" value="1"/>
</dbReference>
<name>M4AW24_XIPMA</name>
<dbReference type="GeneTree" id="ENSGT00940000159993"/>
<keyword evidence="1 5" id="KW-0645">Protease</keyword>
<evidence type="ECO:0000256" key="4">
    <source>
        <dbReference type="ARBA" id="ARBA00023157"/>
    </source>
</evidence>
<dbReference type="SMART" id="SM00020">
    <property type="entry name" value="Tryp_SPc"/>
    <property type="match status" value="1"/>
</dbReference>
<keyword evidence="8" id="KW-1185">Reference proteome</keyword>
<dbReference type="SUPFAM" id="SSF50494">
    <property type="entry name" value="Trypsin-like serine proteases"/>
    <property type="match status" value="1"/>
</dbReference>
<dbReference type="Pfam" id="PF00089">
    <property type="entry name" value="Trypsin"/>
    <property type="match status" value="1"/>
</dbReference>
<dbReference type="GO" id="GO:0004252">
    <property type="term" value="F:serine-type endopeptidase activity"/>
    <property type="evidence" value="ECO:0007669"/>
    <property type="project" value="InterPro"/>
</dbReference>
<reference evidence="8" key="2">
    <citation type="journal article" date="2013" name="Nat. Genet.">
        <title>The genome of the platyfish, Xiphophorus maculatus, provides insights into evolutionary adaptation and several complex traits.</title>
        <authorList>
            <person name="Schartl M."/>
            <person name="Walter R.B."/>
            <person name="Shen Y."/>
            <person name="Garcia T."/>
            <person name="Catchen J."/>
            <person name="Amores A."/>
            <person name="Braasch I."/>
            <person name="Chalopin D."/>
            <person name="Volff J.N."/>
            <person name="Lesch K.P."/>
            <person name="Bisazza A."/>
            <person name="Minx P."/>
            <person name="Hillier L."/>
            <person name="Wilson R.K."/>
            <person name="Fuerstenberg S."/>
            <person name="Boore J."/>
            <person name="Searle S."/>
            <person name="Postlethwait J.H."/>
            <person name="Warren W.C."/>
        </authorList>
    </citation>
    <scope>NUCLEOTIDE SEQUENCE [LARGE SCALE GENOMIC DNA]</scope>
    <source>
        <strain evidence="8">JP 163 A</strain>
    </source>
</reference>